<feature type="transmembrane region" description="Helical" evidence="15">
    <location>
        <begin position="62"/>
        <end position="83"/>
    </location>
</feature>
<keyword evidence="12" id="KW-0114">cAMP</keyword>
<evidence type="ECO:0000313" key="18">
    <source>
        <dbReference type="Proteomes" id="UP000264353"/>
    </source>
</evidence>
<keyword evidence="9" id="KW-0142">cGMP-binding</keyword>
<evidence type="ECO:0000256" key="7">
    <source>
        <dbReference type="ARBA" id="ARBA00022860"/>
    </source>
</evidence>
<dbReference type="PANTHER" id="PTHR45651:SF37">
    <property type="entry name" value="CYCLIC NUCLEOTIDE-GATED ION CHANNEL 11"/>
    <property type="match status" value="1"/>
</dbReference>
<dbReference type="Gene3D" id="1.10.287.70">
    <property type="match status" value="1"/>
</dbReference>
<feature type="transmembrane region" description="Helical" evidence="15">
    <location>
        <begin position="148"/>
        <end position="171"/>
    </location>
</feature>
<keyword evidence="11 15" id="KW-0472">Membrane</keyword>
<evidence type="ECO:0000259" key="16">
    <source>
        <dbReference type="PROSITE" id="PS50042"/>
    </source>
</evidence>
<dbReference type="Gene3D" id="1.10.287.630">
    <property type="entry name" value="Helix hairpin bin"/>
    <property type="match status" value="1"/>
</dbReference>
<evidence type="ECO:0000256" key="12">
    <source>
        <dbReference type="ARBA" id="ARBA00023149"/>
    </source>
</evidence>
<dbReference type="SMART" id="SM00100">
    <property type="entry name" value="cNMP"/>
    <property type="match status" value="1"/>
</dbReference>
<dbReference type="GO" id="GO:0030553">
    <property type="term" value="F:cGMP binding"/>
    <property type="evidence" value="ECO:0007669"/>
    <property type="project" value="UniProtKB-KW"/>
</dbReference>
<keyword evidence="10" id="KW-0406">Ion transport</keyword>
<keyword evidence="8 15" id="KW-1133">Transmembrane helix</keyword>
<comment type="subcellular location">
    <subcellularLocation>
        <location evidence="1">Membrane</location>
        <topology evidence="1">Multi-pass membrane protein</topology>
    </subcellularLocation>
</comment>
<sequence length="673" mass="78010">MLYIKDLKSCWIRRLSRLHFLVTNHTMRFHRLISEQSVASTSVRGRLKKIYKNMKTLNTRKIVLLVCLVALAIDPLFLFIPVIDSHRLCFTYDKKLVATACVFRTLIDTFYGIHIIFHFITKHIAPRSQVSFRGETTVYSVAISERHLIFYFIVDIVSVLPIPQIMVLSLIKRSDSLVSKKILKYTILSQYIPRSIRIYPLFKEVSRSCGTVAETKWIGASLNLFLYMLQSYVFGAFWYLSAIEKKNRCWSDACAKSSMCNLTNLDLYCVRGGGDNSHFLKISCPLIDPGEITNSTVFNFGMYIDALKSGVVESRDFPRKFFYCFWWGLRNLSALGQNLETSNSVGEIFFAITICVSGLLLFSVLIGNVQKYLQSTIVRINEMEEKRRDTEKWMSYRMLPESLKERIRKSEDHKWRETRGTKEESFLRGLPKNLRLEIERQIYQKLLKHMPWFEDMDDRLLDSVCARLKTVIYTEDSYIVDEGEQIENMLFINRGTVIVTEKKTTFFRSVGEFCGEELLSWALLDPHSSCVPISSMIIKARTEVEGFVLSADDLKFVAAQYCRLHRKKARHISRLHSRKWRNWAACFIQAAWTEYCRRKLSKDLGEEEAKLHSTIQKDDSAGNTHNLGGTAFASRLASTVLRNLRVNASRKDRVRQISLPEKPVDPKFPMDEI</sequence>
<comment type="similarity">
    <text evidence="2">Belongs to the cyclic nucleotide-gated cation channel (TC 1.A.1.5) family.</text>
</comment>
<evidence type="ECO:0000256" key="3">
    <source>
        <dbReference type="ARBA" id="ARBA00022448"/>
    </source>
</evidence>
<dbReference type="SUPFAM" id="SSF51206">
    <property type="entry name" value="cAMP-binding domain-like"/>
    <property type="match status" value="1"/>
</dbReference>
<evidence type="ECO:0000256" key="5">
    <source>
        <dbReference type="ARBA" id="ARBA00022566"/>
    </source>
</evidence>
<name>A0A398AWK5_BRACM</name>
<gene>
    <name evidence="17" type="ORF">BRARA_A02466</name>
</gene>
<evidence type="ECO:0000256" key="9">
    <source>
        <dbReference type="ARBA" id="ARBA00022992"/>
    </source>
</evidence>
<feature type="transmembrane region" description="Helical" evidence="15">
    <location>
        <begin position="224"/>
        <end position="241"/>
    </location>
</feature>
<dbReference type="SUPFAM" id="SSF81324">
    <property type="entry name" value="Voltage-gated potassium channels"/>
    <property type="match status" value="1"/>
</dbReference>
<keyword evidence="5" id="KW-0116">cAMP-binding</keyword>
<dbReference type="CDD" id="cd00038">
    <property type="entry name" value="CAP_ED"/>
    <property type="match status" value="1"/>
</dbReference>
<evidence type="ECO:0000256" key="10">
    <source>
        <dbReference type="ARBA" id="ARBA00023065"/>
    </source>
</evidence>
<feature type="transmembrane region" description="Helical" evidence="15">
    <location>
        <begin position="348"/>
        <end position="369"/>
    </location>
</feature>
<evidence type="ECO:0000256" key="13">
    <source>
        <dbReference type="ARBA" id="ARBA00023286"/>
    </source>
</evidence>
<evidence type="ECO:0000313" key="17">
    <source>
        <dbReference type="EMBL" id="RID79756.1"/>
    </source>
</evidence>
<dbReference type="AlphaFoldDB" id="A0A398AWK5"/>
<dbReference type="Pfam" id="PF00520">
    <property type="entry name" value="Ion_trans"/>
    <property type="match status" value="1"/>
</dbReference>
<keyword evidence="3" id="KW-0813">Transport</keyword>
<keyword evidence="13" id="KW-1071">Ligand-gated ion channel</keyword>
<dbReference type="GO" id="GO:0005516">
    <property type="term" value="F:calmodulin binding"/>
    <property type="evidence" value="ECO:0007669"/>
    <property type="project" value="UniProtKB-KW"/>
</dbReference>
<evidence type="ECO:0000256" key="6">
    <source>
        <dbReference type="ARBA" id="ARBA00022692"/>
    </source>
</evidence>
<organism evidence="17 18">
    <name type="scientific">Brassica campestris</name>
    <name type="common">Field mustard</name>
    <dbReference type="NCBI Taxonomy" id="3711"/>
    <lineage>
        <taxon>Eukaryota</taxon>
        <taxon>Viridiplantae</taxon>
        <taxon>Streptophyta</taxon>
        <taxon>Embryophyta</taxon>
        <taxon>Tracheophyta</taxon>
        <taxon>Spermatophyta</taxon>
        <taxon>Magnoliopsida</taxon>
        <taxon>eudicotyledons</taxon>
        <taxon>Gunneridae</taxon>
        <taxon>Pentapetalae</taxon>
        <taxon>rosids</taxon>
        <taxon>malvids</taxon>
        <taxon>Brassicales</taxon>
        <taxon>Brassicaceae</taxon>
        <taxon>Brassiceae</taxon>
        <taxon>Brassica</taxon>
    </lineage>
</organism>
<reference evidence="17 18" key="1">
    <citation type="submission" date="2018-06" db="EMBL/GenBank/DDBJ databases">
        <title>WGS assembly of Brassica rapa FPsc.</title>
        <authorList>
            <person name="Bowman J."/>
            <person name="Kohchi T."/>
            <person name="Yamato K."/>
            <person name="Jenkins J."/>
            <person name="Shu S."/>
            <person name="Ishizaki K."/>
            <person name="Yamaoka S."/>
            <person name="Nishihama R."/>
            <person name="Nakamura Y."/>
            <person name="Berger F."/>
            <person name="Adam C."/>
            <person name="Aki S."/>
            <person name="Althoff F."/>
            <person name="Araki T."/>
            <person name="Arteaga-Vazquez M."/>
            <person name="Balasubrmanian S."/>
            <person name="Bauer D."/>
            <person name="Boehm C."/>
            <person name="Briginshaw L."/>
            <person name="Caballero-Perez J."/>
            <person name="Catarino B."/>
            <person name="Chen F."/>
            <person name="Chiyoda S."/>
            <person name="Chovatia M."/>
            <person name="Davies K."/>
            <person name="Delmans M."/>
            <person name="Demura T."/>
            <person name="Dierschke T."/>
            <person name="Dolan L."/>
            <person name="Dorantes-Acosta A."/>
            <person name="Eklund D."/>
            <person name="Florent S."/>
            <person name="Flores-Sandoval E."/>
            <person name="Fujiyama A."/>
            <person name="Fukuzawa H."/>
            <person name="Galik B."/>
            <person name="Grimanelli D."/>
            <person name="Grimwood J."/>
            <person name="Grossniklaus U."/>
            <person name="Hamada T."/>
            <person name="Haseloff J."/>
            <person name="Hetherington A."/>
            <person name="Higo A."/>
            <person name="Hirakawa Y."/>
            <person name="Hundley H."/>
            <person name="Ikeda Y."/>
            <person name="Inoue K."/>
            <person name="Inoue S."/>
            <person name="Ishida S."/>
            <person name="Jia Q."/>
            <person name="Kakita M."/>
            <person name="Kanazawa T."/>
            <person name="Kawai Y."/>
            <person name="Kawashima T."/>
            <person name="Kennedy M."/>
            <person name="Kinose K."/>
            <person name="Kinoshita T."/>
            <person name="Kohara Y."/>
            <person name="Koide E."/>
            <person name="Komatsu K."/>
            <person name="Kopischke S."/>
            <person name="Kubo M."/>
            <person name="Kyozuka J."/>
            <person name="Lagercrantz U."/>
            <person name="Lin S."/>
            <person name="Lindquist E."/>
            <person name="Lipzen A."/>
            <person name="Lu C."/>
            <person name="Luna E."/>
            <person name="Martienssen R."/>
            <person name="Minamino N."/>
            <person name="Mizutani M."/>
            <person name="Mizutani M."/>
            <person name="Mochizuki N."/>
            <person name="Monte I."/>
            <person name="Mosher R."/>
            <person name="Nagasaki H."/>
            <person name="Nakagami H."/>
            <person name="Naramoto S."/>
            <person name="Nishitani K."/>
            <person name="Ohtani M."/>
            <person name="Okamoto T."/>
            <person name="Okumura M."/>
            <person name="Phillips J."/>
            <person name="Pollak B."/>
            <person name="Reinders A."/>
            <person name="Roevekamp M."/>
            <person name="Sano R."/>
            <person name="Sawa S."/>
            <person name="Schmid M."/>
            <person name="Shirakawa M."/>
            <person name="Solano R."/>
            <person name="Spunde A."/>
            <person name="Suetsugu N."/>
            <person name="Sugano S."/>
            <person name="Sugiyama A."/>
            <person name="Sun R."/>
            <person name="Suzuki Y."/>
            <person name="Takenaka M."/>
            <person name="Takezawa D."/>
            <person name="Tomogane H."/>
            <person name="Tsuzuki M."/>
            <person name="Ueda T."/>
            <person name="Umeda M."/>
            <person name="Ward J."/>
            <person name="Watanabe Y."/>
            <person name="Yazaki K."/>
            <person name="Yokoyama R."/>
            <person name="Yoshitake Y."/>
            <person name="Yotsui I."/>
            <person name="Zachgo S."/>
            <person name="Schmutz J."/>
        </authorList>
    </citation>
    <scope>NUCLEOTIDE SEQUENCE [LARGE SCALE GENOMIC DNA]</scope>
    <source>
        <strain evidence="18">cv. B-3</strain>
    </source>
</reference>
<dbReference type="InterPro" id="IPR018490">
    <property type="entry name" value="cNMP-bd_dom_sf"/>
</dbReference>
<dbReference type="Proteomes" id="UP000264353">
    <property type="component" value="Chromosome A1"/>
</dbReference>
<dbReference type="GO" id="GO:0030552">
    <property type="term" value="F:cAMP binding"/>
    <property type="evidence" value="ECO:0007669"/>
    <property type="project" value="UniProtKB-KW"/>
</dbReference>
<feature type="domain" description="Cyclic nucleotide-binding" evidence="16">
    <location>
        <begin position="452"/>
        <end position="531"/>
    </location>
</feature>
<protein>
    <recommendedName>
        <fullName evidence="16">Cyclic nucleotide-binding domain-containing protein</fullName>
    </recommendedName>
</protein>
<dbReference type="PROSITE" id="PS50042">
    <property type="entry name" value="CNMP_BINDING_3"/>
    <property type="match status" value="1"/>
</dbReference>
<dbReference type="InterPro" id="IPR014710">
    <property type="entry name" value="RmlC-like_jellyroll"/>
</dbReference>
<evidence type="ECO:0000256" key="1">
    <source>
        <dbReference type="ARBA" id="ARBA00004141"/>
    </source>
</evidence>
<dbReference type="GO" id="GO:0005216">
    <property type="term" value="F:monoatomic ion channel activity"/>
    <property type="evidence" value="ECO:0007669"/>
    <property type="project" value="InterPro"/>
</dbReference>
<accession>A0A398AWK5</accession>
<dbReference type="EMBL" id="CM010628">
    <property type="protein sequence ID" value="RID79756.1"/>
    <property type="molecule type" value="Genomic_DNA"/>
</dbReference>
<evidence type="ECO:0000256" key="11">
    <source>
        <dbReference type="ARBA" id="ARBA00023136"/>
    </source>
</evidence>
<dbReference type="Gene3D" id="2.60.120.10">
    <property type="entry name" value="Jelly Rolls"/>
    <property type="match status" value="1"/>
</dbReference>
<evidence type="ECO:0000256" key="15">
    <source>
        <dbReference type="SAM" id="Phobius"/>
    </source>
</evidence>
<evidence type="ECO:0000256" key="4">
    <source>
        <dbReference type="ARBA" id="ARBA00022535"/>
    </source>
</evidence>
<keyword evidence="14" id="KW-0407">Ion channel</keyword>
<proteinExistence type="inferred from homology"/>
<dbReference type="InterPro" id="IPR000595">
    <property type="entry name" value="cNMP-bd_dom"/>
</dbReference>
<keyword evidence="4" id="KW-0140">cGMP</keyword>
<evidence type="ECO:0000256" key="8">
    <source>
        <dbReference type="ARBA" id="ARBA00022989"/>
    </source>
</evidence>
<evidence type="ECO:0000256" key="2">
    <source>
        <dbReference type="ARBA" id="ARBA00010486"/>
    </source>
</evidence>
<dbReference type="PANTHER" id="PTHR45651">
    <property type="entry name" value="CYCLIC NUCLEOTIDE-GATED ION CHANNEL 15-RELATED-RELATED"/>
    <property type="match status" value="1"/>
</dbReference>
<evidence type="ECO:0000256" key="14">
    <source>
        <dbReference type="ARBA" id="ARBA00023303"/>
    </source>
</evidence>
<keyword evidence="7" id="KW-0112">Calmodulin-binding</keyword>
<dbReference type="InterPro" id="IPR005821">
    <property type="entry name" value="Ion_trans_dom"/>
</dbReference>
<keyword evidence="9" id="KW-0547">Nucleotide-binding</keyword>
<keyword evidence="6 15" id="KW-0812">Transmembrane</keyword>
<dbReference type="GO" id="GO:0016020">
    <property type="term" value="C:membrane"/>
    <property type="evidence" value="ECO:0007669"/>
    <property type="project" value="UniProtKB-SubCell"/>
</dbReference>